<keyword evidence="1" id="KW-1003">Cell membrane</keyword>
<proteinExistence type="inferred from homology"/>
<dbReference type="EMBL" id="BAABGP010000022">
    <property type="protein sequence ID" value="GAA4490110.1"/>
    <property type="molecule type" value="Genomic_DNA"/>
</dbReference>
<evidence type="ECO:0000313" key="3">
    <source>
        <dbReference type="Proteomes" id="UP001500731"/>
    </source>
</evidence>
<comment type="caution">
    <text evidence="2">The sequence shown here is derived from an EMBL/GenBank/DDBJ whole genome shotgun (WGS) entry which is preliminary data.</text>
</comment>
<evidence type="ECO:0000313" key="2">
    <source>
        <dbReference type="EMBL" id="GAA4490110.1"/>
    </source>
</evidence>
<evidence type="ECO:0000256" key="1">
    <source>
        <dbReference type="HAMAP-Rule" id="MF_00386"/>
    </source>
</evidence>
<keyword evidence="1" id="KW-0472">Membrane</keyword>
<organism evidence="2 3">
    <name type="scientific">Microbacterium panaciterrae</name>
    <dbReference type="NCBI Taxonomy" id="985759"/>
    <lineage>
        <taxon>Bacteria</taxon>
        <taxon>Bacillati</taxon>
        <taxon>Actinomycetota</taxon>
        <taxon>Actinomycetes</taxon>
        <taxon>Micrococcales</taxon>
        <taxon>Microbacteriaceae</taxon>
        <taxon>Microbacterium</taxon>
    </lineage>
</organism>
<comment type="subcellular location">
    <subcellularLocation>
        <location evidence="1">Cell membrane</location>
        <topology evidence="1">Peripheral membrane protein</topology>
        <orientation evidence="1">Cytoplasmic side</orientation>
    </subcellularLocation>
</comment>
<dbReference type="InterPro" id="IPR002696">
    <property type="entry name" value="Membr_insert_effic_factor_YidD"/>
</dbReference>
<accession>A0ABP8PP93</accession>
<reference evidence="3" key="1">
    <citation type="journal article" date="2019" name="Int. J. Syst. Evol. Microbiol.">
        <title>The Global Catalogue of Microorganisms (GCM) 10K type strain sequencing project: providing services to taxonomists for standard genome sequencing and annotation.</title>
        <authorList>
            <consortium name="The Broad Institute Genomics Platform"/>
            <consortium name="The Broad Institute Genome Sequencing Center for Infectious Disease"/>
            <person name="Wu L."/>
            <person name="Ma J."/>
        </authorList>
    </citation>
    <scope>NUCLEOTIDE SEQUENCE [LARGE SCALE GENOMIC DNA]</scope>
    <source>
        <strain evidence="3">JCM 17839</strain>
    </source>
</reference>
<dbReference type="NCBIfam" id="TIGR00278">
    <property type="entry name" value="membrane protein insertion efficiency factor YidD"/>
    <property type="match status" value="1"/>
</dbReference>
<dbReference type="PANTHER" id="PTHR33383">
    <property type="entry name" value="MEMBRANE PROTEIN INSERTION EFFICIENCY FACTOR-RELATED"/>
    <property type="match status" value="1"/>
</dbReference>
<dbReference type="HAMAP" id="MF_00386">
    <property type="entry name" value="UPF0161_YidD"/>
    <property type="match status" value="1"/>
</dbReference>
<dbReference type="RefSeq" id="WP_345188414.1">
    <property type="nucleotide sequence ID" value="NZ_BAABGP010000022.1"/>
</dbReference>
<name>A0ABP8PP93_9MICO</name>
<dbReference type="PANTHER" id="PTHR33383:SF1">
    <property type="entry name" value="MEMBRANE PROTEIN INSERTION EFFICIENCY FACTOR-RELATED"/>
    <property type="match status" value="1"/>
</dbReference>
<dbReference type="Proteomes" id="UP001500731">
    <property type="component" value="Unassembled WGS sequence"/>
</dbReference>
<keyword evidence="3" id="KW-1185">Reference proteome</keyword>
<gene>
    <name evidence="2" type="ORF">GCM10023171_32140</name>
</gene>
<protein>
    <recommendedName>
        <fullName evidence="1">Putative membrane protein insertion efficiency factor</fullName>
    </recommendedName>
</protein>
<sequence>MSALPAYSRGNAHLHAHDALRAMPLLPRNLVLGFLWAYRTVISPLYGDVCSYYPSCSAYAVGAVQQHGAVKGAGLSAWRILRCNPWSHGGVDDVPLHKNFRHALTSRGFVVPSRKD</sequence>
<comment type="similarity">
    <text evidence="1">Belongs to the UPF0161 family.</text>
</comment>
<comment type="function">
    <text evidence="1">Could be involved in insertion of integral membrane proteins into the membrane.</text>
</comment>
<dbReference type="Pfam" id="PF01809">
    <property type="entry name" value="YidD"/>
    <property type="match status" value="1"/>
</dbReference>
<dbReference type="SMART" id="SM01234">
    <property type="entry name" value="Haemolytic"/>
    <property type="match status" value="1"/>
</dbReference>